<accession>A0A8J6J5D4</accession>
<protein>
    <submittedName>
        <fullName evidence="1">Virulence RhuM family protein</fullName>
    </submittedName>
</protein>
<reference evidence="1" key="1">
    <citation type="submission" date="2020-08" db="EMBL/GenBank/DDBJ databases">
        <title>Genome public.</title>
        <authorList>
            <person name="Liu C."/>
            <person name="Sun Q."/>
        </authorList>
    </citation>
    <scope>NUCLEOTIDE SEQUENCE</scope>
    <source>
        <strain evidence="1">NSJ-51</strain>
    </source>
</reference>
<dbReference type="InterPro" id="IPR011204">
    <property type="entry name" value="Virulence_RhuM-like"/>
</dbReference>
<evidence type="ECO:0000313" key="2">
    <source>
        <dbReference type="Proteomes" id="UP000661435"/>
    </source>
</evidence>
<dbReference type="Pfam" id="PF13310">
    <property type="entry name" value="Virulence_RhuM"/>
    <property type="match status" value="1"/>
</dbReference>
<keyword evidence="2" id="KW-1185">Reference proteome</keyword>
<name>A0A8J6J5D4_9FIRM</name>
<evidence type="ECO:0000313" key="1">
    <source>
        <dbReference type="EMBL" id="MBC5732931.1"/>
    </source>
</evidence>
<gene>
    <name evidence="1" type="ORF">H8S57_04215</name>
</gene>
<organism evidence="1 2">
    <name type="scientific">Lawsonibacter hominis</name>
    <dbReference type="NCBI Taxonomy" id="2763053"/>
    <lineage>
        <taxon>Bacteria</taxon>
        <taxon>Bacillati</taxon>
        <taxon>Bacillota</taxon>
        <taxon>Clostridia</taxon>
        <taxon>Eubacteriales</taxon>
        <taxon>Oscillospiraceae</taxon>
        <taxon>Lawsonibacter</taxon>
    </lineage>
</organism>
<dbReference type="Proteomes" id="UP000661435">
    <property type="component" value="Unassembled WGS sequence"/>
</dbReference>
<proteinExistence type="predicted"/>
<sequence>MFIDYARLMAEDGQPMSMAGWLGQTDRLLEFSRCDVLPGKGKVSREAAARCVSEVCEQFRKPQDAEYISDFDRAMSKYLKAGRGDGE</sequence>
<dbReference type="AlphaFoldDB" id="A0A8J6J5D4"/>
<comment type="caution">
    <text evidence="1">The sequence shown here is derived from an EMBL/GenBank/DDBJ whole genome shotgun (WGS) entry which is preliminary data.</text>
</comment>
<dbReference type="EMBL" id="JACOPP010000004">
    <property type="protein sequence ID" value="MBC5732931.1"/>
    <property type="molecule type" value="Genomic_DNA"/>
</dbReference>